<dbReference type="InterPro" id="IPR001387">
    <property type="entry name" value="Cro/C1-type_HTH"/>
</dbReference>
<dbReference type="RefSeq" id="WP_151201348.1">
    <property type="nucleotide sequence ID" value="NZ_JAVLSM010000014.1"/>
</dbReference>
<proteinExistence type="predicted"/>
<feature type="domain" description="HTH cro/C1-type" evidence="1">
    <location>
        <begin position="13"/>
        <end position="67"/>
    </location>
</feature>
<dbReference type="PROSITE" id="PS50943">
    <property type="entry name" value="HTH_CROC1"/>
    <property type="match status" value="1"/>
</dbReference>
<comment type="caution">
    <text evidence="2">The sequence shown here is derived from an EMBL/GenBank/DDBJ whole genome shotgun (WGS) entry which is preliminary data.</text>
</comment>
<dbReference type="EMBL" id="JAVRAA010000010">
    <property type="protein sequence ID" value="MDT0338837.1"/>
    <property type="molecule type" value="Genomic_DNA"/>
</dbReference>
<organism evidence="2">
    <name type="scientific">Herbaspirillum huttiense subsp. nephrolepidis</name>
    <dbReference type="NCBI Taxonomy" id="3075126"/>
    <lineage>
        <taxon>Bacteria</taxon>
        <taxon>Pseudomonadati</taxon>
        <taxon>Pseudomonadota</taxon>
        <taxon>Betaproteobacteria</taxon>
        <taxon>Burkholderiales</taxon>
        <taxon>Oxalobacteraceae</taxon>
        <taxon>Herbaspirillum</taxon>
    </lineage>
</organism>
<reference evidence="2" key="1">
    <citation type="submission" date="2023-02" db="EMBL/GenBank/DDBJ databases">
        <title>Description of Herbaspirillum huttiense subsp. nephrolepsisexaltata and Herbaspirillum huttiense subsp. lycopersicon.</title>
        <authorList>
            <person name="Poudel M."/>
            <person name="Sharma A."/>
            <person name="Goss E."/>
            <person name="Tapia J.H."/>
            <person name="Harmon C.M."/>
            <person name="Jones J.B."/>
        </authorList>
    </citation>
    <scope>NUCLEOTIDE SEQUENCE</scope>
    <source>
        <strain evidence="2">NC40101</strain>
    </source>
</reference>
<name>A0AAE4GBE9_9BURK</name>
<dbReference type="AlphaFoldDB" id="A0AAE4GBE9"/>
<dbReference type="SUPFAM" id="SSF47413">
    <property type="entry name" value="lambda repressor-like DNA-binding domains"/>
    <property type="match status" value="1"/>
</dbReference>
<protein>
    <recommendedName>
        <fullName evidence="1">HTH cro/C1-type domain-containing protein</fullName>
    </recommendedName>
</protein>
<dbReference type="InterPro" id="IPR010982">
    <property type="entry name" value="Lambda_DNA-bd_dom_sf"/>
</dbReference>
<evidence type="ECO:0000313" key="2">
    <source>
        <dbReference type="EMBL" id="MDT0338837.1"/>
    </source>
</evidence>
<evidence type="ECO:0000259" key="1">
    <source>
        <dbReference type="PROSITE" id="PS50943"/>
    </source>
</evidence>
<dbReference type="GO" id="GO:0003677">
    <property type="term" value="F:DNA binding"/>
    <property type="evidence" value="ECO:0007669"/>
    <property type="project" value="InterPro"/>
</dbReference>
<dbReference type="Gene3D" id="1.10.260.40">
    <property type="entry name" value="lambda repressor-like DNA-binding domains"/>
    <property type="match status" value="1"/>
</dbReference>
<gene>
    <name evidence="2" type="ORF">RJN63_18525</name>
</gene>
<accession>A0AAE4GBE9</accession>
<sequence length="91" mass="9909">MKVTSPQELGSVLRAVRVGLNVPLADLAETLNTSQTLLRRQEQGEATVAIEKLFSAMRELGIELHLSLPPALDEHAIAASAQDGKRRRARP</sequence>